<sequence>MWRSIASILETKTHLLEGKSTFRLCGECHRHISHQFHKSPRFGFLFDIDGVIVRGKRILPTARRAIYKLTDGKENFRVPTVFVTNAGNNLRQHKAKQLSEWLDIHISPEQVVMSHSPLRMFKQFHDKRVLVSGQGPVEEIAKNLGFKDIVTMKQLRHMMPSLDMVDHKRRKTAPCAFEKYFPRIEAIVLFGEPVRWETNLQLIIDVLLTNGLPAGAPSIIPYPHIPILACNMDLLWMAEAHMPRFGHGCFLQCLEALYKKITARDIHYTALIGKPSEMTYHHATQLLSDQARSMGLTAPVKHIYCVGDNPETDIYGANLYNRYLKNKREALKTKVMLKQNLKHVSKRAVQSYESDEEIIDEEKEIAENEYALEQSAESCDSILVCTGVYNKNQDYTDENNDYVLNYNHRDFAMDFELKKPTHVVHNVAEAVEKAFEVEEYL</sequence>
<dbReference type="Pfam" id="PF13344">
    <property type="entry name" value="Hydrolase_6"/>
    <property type="match status" value="1"/>
</dbReference>
<dbReference type="SUPFAM" id="SSF56784">
    <property type="entry name" value="HAD-like"/>
    <property type="match status" value="1"/>
</dbReference>
<dbReference type="InterPro" id="IPR006357">
    <property type="entry name" value="HAD-SF_hydro_IIA"/>
</dbReference>
<dbReference type="NCBIfam" id="TIGR01460">
    <property type="entry name" value="HAD-SF-IIA"/>
    <property type="match status" value="1"/>
</dbReference>
<dbReference type="FunFam" id="3.40.50.1000:FF:000081">
    <property type="entry name" value="Haloacid dehalogenase like hydrolase domain containing 5"/>
    <property type="match status" value="1"/>
</dbReference>
<accession>A0A8S4NMR2</accession>
<keyword evidence="4" id="KW-1185">Reference proteome</keyword>
<proteinExistence type="predicted"/>
<evidence type="ECO:0000313" key="4">
    <source>
        <dbReference type="Proteomes" id="UP000749559"/>
    </source>
</evidence>
<dbReference type="InterPro" id="IPR006353">
    <property type="entry name" value="HAD-SF_hydro_IIA_CECR5"/>
</dbReference>
<dbReference type="AlphaFoldDB" id="A0A8S4NMR2"/>
<comment type="caution">
    <text evidence="3">The sequence shown here is derived from an EMBL/GenBank/DDBJ whole genome shotgun (WGS) entry which is preliminary data.</text>
</comment>
<dbReference type="NCBIfam" id="TIGR01456">
    <property type="entry name" value="CECR5"/>
    <property type="match status" value="1"/>
</dbReference>
<dbReference type="Gene3D" id="3.40.50.1000">
    <property type="entry name" value="HAD superfamily/HAD-like"/>
    <property type="match status" value="2"/>
</dbReference>
<dbReference type="GO" id="GO:0005739">
    <property type="term" value="C:mitochondrion"/>
    <property type="evidence" value="ECO:0007669"/>
    <property type="project" value="TreeGrafter"/>
</dbReference>
<evidence type="ECO:0000313" key="3">
    <source>
        <dbReference type="EMBL" id="CAH1782901.1"/>
    </source>
</evidence>
<dbReference type="InterPro" id="IPR023214">
    <property type="entry name" value="HAD_sf"/>
</dbReference>
<organism evidence="3 4">
    <name type="scientific">Owenia fusiformis</name>
    <name type="common">Polychaete worm</name>
    <dbReference type="NCBI Taxonomy" id="6347"/>
    <lineage>
        <taxon>Eukaryota</taxon>
        <taxon>Metazoa</taxon>
        <taxon>Spiralia</taxon>
        <taxon>Lophotrochozoa</taxon>
        <taxon>Annelida</taxon>
        <taxon>Polychaeta</taxon>
        <taxon>Sedentaria</taxon>
        <taxon>Canalipalpata</taxon>
        <taxon>Sabellida</taxon>
        <taxon>Oweniida</taxon>
        <taxon>Oweniidae</taxon>
        <taxon>Owenia</taxon>
    </lineage>
</organism>
<dbReference type="GO" id="GO:0046474">
    <property type="term" value="P:glycerophospholipid biosynthetic process"/>
    <property type="evidence" value="ECO:0007669"/>
    <property type="project" value="TreeGrafter"/>
</dbReference>
<dbReference type="InterPro" id="IPR050324">
    <property type="entry name" value="CDP-alcohol_PTase-I"/>
</dbReference>
<reference evidence="3" key="1">
    <citation type="submission" date="2022-03" db="EMBL/GenBank/DDBJ databases">
        <authorList>
            <person name="Martin C."/>
        </authorList>
    </citation>
    <scope>NUCLEOTIDE SEQUENCE</scope>
</reference>
<dbReference type="PANTHER" id="PTHR14269:SF4">
    <property type="entry name" value="CAT EYE SYNDROME CRITICAL REGION PROTEIN 5"/>
    <property type="match status" value="1"/>
</dbReference>
<dbReference type="Proteomes" id="UP000749559">
    <property type="component" value="Unassembled WGS sequence"/>
</dbReference>
<evidence type="ECO:0000256" key="2">
    <source>
        <dbReference type="ARBA" id="ARBA00069384"/>
    </source>
</evidence>
<dbReference type="InterPro" id="IPR036412">
    <property type="entry name" value="HAD-like_sf"/>
</dbReference>
<name>A0A8S4NMR2_OWEFU</name>
<dbReference type="OrthoDB" id="10251048at2759"/>
<keyword evidence="1" id="KW-0732">Signal</keyword>
<dbReference type="PANTHER" id="PTHR14269">
    <property type="entry name" value="CDP-DIACYLGLYCEROL--GLYCEROL-3-PHOSPHATE 3-PHOSPHATIDYLTRANSFERASE-RELATED"/>
    <property type="match status" value="1"/>
</dbReference>
<evidence type="ECO:0000256" key="1">
    <source>
        <dbReference type="ARBA" id="ARBA00022729"/>
    </source>
</evidence>
<protein>
    <recommendedName>
        <fullName evidence="2">Haloacid dehalogenase-like hydrolase domain-containing 5</fullName>
    </recommendedName>
</protein>
<gene>
    <name evidence="3" type="ORF">OFUS_LOCUS9300</name>
</gene>
<dbReference type="EMBL" id="CAIIXF020000005">
    <property type="protein sequence ID" value="CAH1782901.1"/>
    <property type="molecule type" value="Genomic_DNA"/>
</dbReference>